<dbReference type="PRINTS" id="PR00080">
    <property type="entry name" value="SDRFAMILY"/>
</dbReference>
<keyword evidence="5" id="KW-1185">Reference proteome</keyword>
<organism evidence="4 5">
    <name type="scientific">Actinomadura craniellae</name>
    <dbReference type="NCBI Taxonomy" id="2231787"/>
    <lineage>
        <taxon>Bacteria</taxon>
        <taxon>Bacillati</taxon>
        <taxon>Actinomycetota</taxon>
        <taxon>Actinomycetes</taxon>
        <taxon>Streptosporangiales</taxon>
        <taxon>Thermomonosporaceae</taxon>
        <taxon>Actinomadura</taxon>
    </lineage>
</organism>
<dbReference type="OrthoDB" id="9775296at2"/>
<reference evidence="4 5" key="1">
    <citation type="submission" date="2018-06" db="EMBL/GenBank/DDBJ databases">
        <title>Actinomadura craniellae sp. nov. isolated from marine sponge Craniella sp.</title>
        <authorList>
            <person name="Li L."/>
            <person name="Xu Q.H."/>
            <person name="Lin H.W."/>
            <person name="Lu Y.H."/>
        </authorList>
    </citation>
    <scope>NUCLEOTIDE SEQUENCE [LARGE SCALE GENOMIC DNA]</scope>
    <source>
        <strain evidence="4 5">LHW63021</strain>
    </source>
</reference>
<evidence type="ECO:0000256" key="3">
    <source>
        <dbReference type="RuleBase" id="RU000363"/>
    </source>
</evidence>
<evidence type="ECO:0000313" key="5">
    <source>
        <dbReference type="Proteomes" id="UP000251891"/>
    </source>
</evidence>
<dbReference type="PROSITE" id="PS00061">
    <property type="entry name" value="ADH_SHORT"/>
    <property type="match status" value="1"/>
</dbReference>
<dbReference type="SUPFAM" id="SSF51735">
    <property type="entry name" value="NAD(P)-binding Rossmann-fold domains"/>
    <property type="match status" value="1"/>
</dbReference>
<evidence type="ECO:0000256" key="2">
    <source>
        <dbReference type="ARBA" id="ARBA00023002"/>
    </source>
</evidence>
<dbReference type="PRINTS" id="PR00081">
    <property type="entry name" value="GDHRDH"/>
</dbReference>
<proteinExistence type="inferred from homology"/>
<dbReference type="Pfam" id="PF00106">
    <property type="entry name" value="adh_short"/>
    <property type="match status" value="1"/>
</dbReference>
<sequence>MWDIPAEGTCENGGVRKTALVTGASSGIGAATARRLAAEGFNVVLAARRRDRLDALAAEIERSDPAGRRNGVAVVPLDVTSQKSVDEMAAAVGGCHVLVNNAGGAFGLDPVAEADPAEWQAMYDTNVLGLLRVTKALLPRLVESGAGHVVNITSLAAHVPYEGGAGYNAAKHAAAAVNEVMRLELVDRPVRITEVAPGLVKTEEFSLVRFHGDAARAEAVYAGVPEPLVAEDVADCVAWAVTRPPHVNIDRIDVQPRVQAAPYKIHKEPPR</sequence>
<dbReference type="FunFam" id="3.40.50.720:FF:000047">
    <property type="entry name" value="NADP-dependent L-serine/L-allo-threonine dehydrogenase"/>
    <property type="match status" value="1"/>
</dbReference>
<dbReference type="Proteomes" id="UP000251891">
    <property type="component" value="Unassembled WGS sequence"/>
</dbReference>
<dbReference type="InterPro" id="IPR036291">
    <property type="entry name" value="NAD(P)-bd_dom_sf"/>
</dbReference>
<name>A0A365GZI9_9ACTN</name>
<comment type="caution">
    <text evidence="4">The sequence shown here is derived from an EMBL/GenBank/DDBJ whole genome shotgun (WGS) entry which is preliminary data.</text>
</comment>
<dbReference type="AlphaFoldDB" id="A0A365GZI9"/>
<dbReference type="InterPro" id="IPR002347">
    <property type="entry name" value="SDR_fam"/>
</dbReference>
<protein>
    <submittedName>
        <fullName evidence="4">Oxidoreductase</fullName>
    </submittedName>
</protein>
<dbReference type="InterPro" id="IPR020904">
    <property type="entry name" value="Sc_DH/Rdtase_CS"/>
</dbReference>
<accession>A0A365GZI9</accession>
<keyword evidence="2" id="KW-0560">Oxidoreductase</keyword>
<evidence type="ECO:0000256" key="1">
    <source>
        <dbReference type="ARBA" id="ARBA00006484"/>
    </source>
</evidence>
<dbReference type="PANTHER" id="PTHR42901">
    <property type="entry name" value="ALCOHOL DEHYDROGENASE"/>
    <property type="match status" value="1"/>
</dbReference>
<dbReference type="PANTHER" id="PTHR42901:SF1">
    <property type="entry name" value="ALCOHOL DEHYDROGENASE"/>
    <property type="match status" value="1"/>
</dbReference>
<gene>
    <name evidence="4" type="ORF">DPM19_30530</name>
</gene>
<dbReference type="EMBL" id="QLYX01000019">
    <property type="protein sequence ID" value="RAY11363.1"/>
    <property type="molecule type" value="Genomic_DNA"/>
</dbReference>
<dbReference type="Gene3D" id="3.40.50.720">
    <property type="entry name" value="NAD(P)-binding Rossmann-like Domain"/>
    <property type="match status" value="1"/>
</dbReference>
<evidence type="ECO:0000313" key="4">
    <source>
        <dbReference type="EMBL" id="RAY11363.1"/>
    </source>
</evidence>
<dbReference type="GO" id="GO:0016616">
    <property type="term" value="F:oxidoreductase activity, acting on the CH-OH group of donors, NAD or NADP as acceptor"/>
    <property type="evidence" value="ECO:0007669"/>
    <property type="project" value="UniProtKB-ARBA"/>
</dbReference>
<comment type="similarity">
    <text evidence="1 3">Belongs to the short-chain dehydrogenases/reductases (SDR) family.</text>
</comment>